<dbReference type="EMBL" id="JABFTP020000021">
    <property type="protein sequence ID" value="KAL3269714.1"/>
    <property type="molecule type" value="Genomic_DNA"/>
</dbReference>
<comment type="caution">
    <text evidence="1">The sequence shown here is derived from an EMBL/GenBank/DDBJ whole genome shotgun (WGS) entry which is preliminary data.</text>
</comment>
<sequence length="132" mass="15396">MPNDTPTNSNSQPRISLEMAERMLNKYDEDKNKLHEFIDNCQMALSLVSQANTQLLFTILRSKICDRARLFIKNRDITNWQSLKQYSLDGCTDRRTQGQWQFELHACKQMANETVMSIANKVENCYIELLST</sequence>
<keyword evidence="2" id="KW-1185">Reference proteome</keyword>
<evidence type="ECO:0000313" key="1">
    <source>
        <dbReference type="EMBL" id="KAL3269714.1"/>
    </source>
</evidence>
<accession>A0ABD2MTI9</accession>
<protein>
    <submittedName>
        <fullName evidence="1">Uncharacterized protein</fullName>
    </submittedName>
</protein>
<evidence type="ECO:0000313" key="2">
    <source>
        <dbReference type="Proteomes" id="UP001516400"/>
    </source>
</evidence>
<proteinExistence type="predicted"/>
<name>A0ABD2MTI9_9CUCU</name>
<dbReference type="AlphaFoldDB" id="A0ABD2MTI9"/>
<organism evidence="1 2">
    <name type="scientific">Cryptolaemus montrouzieri</name>
    <dbReference type="NCBI Taxonomy" id="559131"/>
    <lineage>
        <taxon>Eukaryota</taxon>
        <taxon>Metazoa</taxon>
        <taxon>Ecdysozoa</taxon>
        <taxon>Arthropoda</taxon>
        <taxon>Hexapoda</taxon>
        <taxon>Insecta</taxon>
        <taxon>Pterygota</taxon>
        <taxon>Neoptera</taxon>
        <taxon>Endopterygota</taxon>
        <taxon>Coleoptera</taxon>
        <taxon>Polyphaga</taxon>
        <taxon>Cucujiformia</taxon>
        <taxon>Coccinelloidea</taxon>
        <taxon>Coccinellidae</taxon>
        <taxon>Scymninae</taxon>
        <taxon>Scymnini</taxon>
        <taxon>Cryptolaemus</taxon>
    </lineage>
</organism>
<reference evidence="1 2" key="1">
    <citation type="journal article" date="2021" name="BMC Biol.">
        <title>Horizontally acquired antibacterial genes associated with adaptive radiation of ladybird beetles.</title>
        <authorList>
            <person name="Li H.S."/>
            <person name="Tang X.F."/>
            <person name="Huang Y.H."/>
            <person name="Xu Z.Y."/>
            <person name="Chen M.L."/>
            <person name="Du X.Y."/>
            <person name="Qiu B.Y."/>
            <person name="Chen P.T."/>
            <person name="Zhang W."/>
            <person name="Slipinski A."/>
            <person name="Escalona H.E."/>
            <person name="Waterhouse R.M."/>
            <person name="Zwick A."/>
            <person name="Pang H."/>
        </authorList>
    </citation>
    <scope>NUCLEOTIDE SEQUENCE [LARGE SCALE GENOMIC DNA]</scope>
    <source>
        <strain evidence="1">SYSU2018</strain>
    </source>
</reference>
<gene>
    <name evidence="1" type="ORF">HHI36_008774</name>
</gene>
<dbReference type="Proteomes" id="UP001516400">
    <property type="component" value="Unassembled WGS sequence"/>
</dbReference>